<keyword evidence="1" id="KW-0479">Metal-binding</keyword>
<dbReference type="PANTHER" id="PTHR11014">
    <property type="entry name" value="PEPTIDASE M20 FAMILY MEMBER"/>
    <property type="match status" value="1"/>
</dbReference>
<feature type="binding site" evidence="1">
    <location>
        <position position="110"/>
    </location>
    <ligand>
        <name>Mn(2+)</name>
        <dbReference type="ChEBI" id="CHEBI:29035"/>
        <label>2</label>
    </ligand>
</feature>
<dbReference type="PANTHER" id="PTHR11014:SF63">
    <property type="entry name" value="METALLOPEPTIDASE, PUTATIVE (AFU_ORTHOLOGUE AFUA_6G09600)-RELATED"/>
    <property type="match status" value="1"/>
</dbReference>
<protein>
    <submittedName>
        <fullName evidence="3">Amidohydrolase</fullName>
    </submittedName>
</protein>
<dbReference type="SUPFAM" id="SSF55031">
    <property type="entry name" value="Bacterial exopeptidase dimerisation domain"/>
    <property type="match status" value="1"/>
</dbReference>
<feature type="binding site" evidence="1">
    <location>
        <position position="108"/>
    </location>
    <ligand>
        <name>Mn(2+)</name>
        <dbReference type="ChEBI" id="CHEBI:29035"/>
        <label>2</label>
    </ligand>
</feature>
<dbReference type="Gene3D" id="3.30.70.360">
    <property type="match status" value="1"/>
</dbReference>
<dbReference type="AlphaFoldDB" id="A0A496PJZ3"/>
<proteinExistence type="predicted"/>
<organism evidence="3 4">
    <name type="scientific">Galactobacter caseinivorans</name>
    <dbReference type="NCBI Taxonomy" id="2676123"/>
    <lineage>
        <taxon>Bacteria</taxon>
        <taxon>Bacillati</taxon>
        <taxon>Actinomycetota</taxon>
        <taxon>Actinomycetes</taxon>
        <taxon>Micrococcales</taxon>
        <taxon>Micrococcaceae</taxon>
        <taxon>Galactobacter</taxon>
    </lineage>
</organism>
<dbReference type="InterPro" id="IPR017439">
    <property type="entry name" value="Amidohydrolase"/>
</dbReference>
<name>A0A496PJZ3_9MICC</name>
<dbReference type="InterPro" id="IPR036264">
    <property type="entry name" value="Bact_exopeptidase_dim_dom"/>
</dbReference>
<dbReference type="Proteomes" id="UP000273119">
    <property type="component" value="Unassembled WGS sequence"/>
</dbReference>
<dbReference type="PIRSF" id="PIRSF005962">
    <property type="entry name" value="Pept_M20D_amidohydro"/>
    <property type="match status" value="1"/>
</dbReference>
<evidence type="ECO:0000313" key="4">
    <source>
        <dbReference type="Proteomes" id="UP000273119"/>
    </source>
</evidence>
<dbReference type="NCBIfam" id="TIGR01891">
    <property type="entry name" value="amidohydrolases"/>
    <property type="match status" value="1"/>
</dbReference>
<feature type="domain" description="Peptidase M20 dimerisation" evidence="2">
    <location>
        <begin position="193"/>
        <end position="289"/>
    </location>
</feature>
<feature type="binding site" evidence="1">
    <location>
        <position position="376"/>
    </location>
    <ligand>
        <name>Mn(2+)</name>
        <dbReference type="ChEBI" id="CHEBI:29035"/>
        <label>2</label>
    </ligand>
</feature>
<evidence type="ECO:0000313" key="3">
    <source>
        <dbReference type="EMBL" id="RKW70825.1"/>
    </source>
</evidence>
<comment type="cofactor">
    <cofactor evidence="1">
        <name>Mn(2+)</name>
        <dbReference type="ChEBI" id="CHEBI:29035"/>
    </cofactor>
    <text evidence="1">The Mn(2+) ion enhances activity.</text>
</comment>
<dbReference type="GO" id="GO:0016787">
    <property type="term" value="F:hydrolase activity"/>
    <property type="evidence" value="ECO:0007669"/>
    <property type="project" value="UniProtKB-KW"/>
</dbReference>
<reference evidence="3 4" key="1">
    <citation type="submission" date="2018-07" db="EMBL/GenBank/DDBJ databases">
        <title>Arthrobacter sp. nov., isolated from raw cow's milk with high bacterial count.</title>
        <authorList>
            <person name="Hahne J."/>
            <person name="Isele D."/>
            <person name="Lipski A."/>
        </authorList>
    </citation>
    <scope>NUCLEOTIDE SEQUENCE [LARGE SCALE GENOMIC DNA]</scope>
    <source>
        <strain evidence="3 4">JZ R-183</strain>
    </source>
</reference>
<dbReference type="Pfam" id="PF01546">
    <property type="entry name" value="Peptidase_M20"/>
    <property type="match status" value="1"/>
</dbReference>
<keyword evidence="4" id="KW-1185">Reference proteome</keyword>
<sequence length="413" mass="43840">MGSAYTPEDSLLQRYLDFYKESHAHAELSGQEFATTDRIEAELDRLGIEHFRVSQTGTVGILRNGEGPVVAFRADIDGLPVTEDTGLPYSCKDTAQFNGESVGTMHACGHDTHFTSALAAADYLSQHRERWEGTLVLIFQPAEESGDGANAMLAGGLWERAPRPEVLLGQHVMPMPAGQVALRAENQMSLADTLRVTVTGKQAHGSQPDLSVDPIVAVASMVLRLQTIVSRELKPGTAAVVTVSVLRAGTAVNIIPDTASFVLNIRTPDQASRDTVLAAVHRIVDAEAVAARAQVSYETLNQFTRCFNDPEHTARVQALLGQALGADQVHIMPAAVTGSEDVGALADAIGVPLVYWFFGGFGPESFRDGATPAGNHSPHFGPQAESTLRTGISCAATALMGYLGRENLAGSGA</sequence>
<dbReference type="InterPro" id="IPR002933">
    <property type="entry name" value="Peptidase_M20"/>
</dbReference>
<evidence type="ECO:0000256" key="1">
    <source>
        <dbReference type="PIRSR" id="PIRSR005962-1"/>
    </source>
</evidence>
<dbReference type="InterPro" id="IPR011650">
    <property type="entry name" value="Peptidase_M20_dimer"/>
</dbReference>
<comment type="caution">
    <text evidence="3">The sequence shown here is derived from an EMBL/GenBank/DDBJ whole genome shotgun (WGS) entry which is preliminary data.</text>
</comment>
<keyword evidence="1" id="KW-0464">Manganese</keyword>
<dbReference type="SUPFAM" id="SSF53187">
    <property type="entry name" value="Zn-dependent exopeptidases"/>
    <property type="match status" value="1"/>
</dbReference>
<dbReference type="Pfam" id="PF07687">
    <property type="entry name" value="M20_dimer"/>
    <property type="match status" value="1"/>
</dbReference>
<feature type="binding site" evidence="1">
    <location>
        <position position="171"/>
    </location>
    <ligand>
        <name>Mn(2+)</name>
        <dbReference type="ChEBI" id="CHEBI:29035"/>
        <label>2</label>
    </ligand>
</feature>
<dbReference type="EMBL" id="QQXL01000003">
    <property type="protein sequence ID" value="RKW70825.1"/>
    <property type="molecule type" value="Genomic_DNA"/>
</dbReference>
<dbReference type="GO" id="GO:0046872">
    <property type="term" value="F:metal ion binding"/>
    <property type="evidence" value="ECO:0007669"/>
    <property type="project" value="UniProtKB-KW"/>
</dbReference>
<dbReference type="Gene3D" id="3.40.630.10">
    <property type="entry name" value="Zn peptidases"/>
    <property type="match status" value="1"/>
</dbReference>
<keyword evidence="3" id="KW-0378">Hydrolase</keyword>
<accession>A0A496PJZ3</accession>
<evidence type="ECO:0000259" key="2">
    <source>
        <dbReference type="Pfam" id="PF07687"/>
    </source>
</evidence>
<gene>
    <name evidence="3" type="ORF">DWQ67_06965</name>
</gene>
<feature type="binding site" evidence="1">
    <location>
        <position position="144"/>
    </location>
    <ligand>
        <name>Mn(2+)</name>
        <dbReference type="ChEBI" id="CHEBI:29035"/>
        <label>2</label>
    </ligand>
</feature>